<evidence type="ECO:0000256" key="4">
    <source>
        <dbReference type="ARBA" id="ARBA00022833"/>
    </source>
</evidence>
<keyword evidence="7" id="KW-1185">Reference proteome</keyword>
<dbReference type="Proteomes" id="UP000321389">
    <property type="component" value="Chromosome"/>
</dbReference>
<dbReference type="PANTHER" id="PTHR42978:SF6">
    <property type="entry name" value="QUORUM-QUENCHING LACTONASE YTNP-RELATED"/>
    <property type="match status" value="1"/>
</dbReference>
<dbReference type="Gene3D" id="3.60.15.10">
    <property type="entry name" value="Ribonuclease Z/Hydroxyacylglutathione hydrolase-like"/>
    <property type="match status" value="1"/>
</dbReference>
<accession>A0A5B8KUU3</accession>
<dbReference type="InterPro" id="IPR006311">
    <property type="entry name" value="TAT_signal"/>
</dbReference>
<dbReference type="SUPFAM" id="SSF56281">
    <property type="entry name" value="Metallo-hydrolase/oxidoreductase"/>
    <property type="match status" value="1"/>
</dbReference>
<keyword evidence="3" id="KW-0378">Hydrolase</keyword>
<dbReference type="OrthoDB" id="9773738at2"/>
<organism evidence="6 7">
    <name type="scientific">Nitratireductor mangrovi</name>
    <dbReference type="NCBI Taxonomy" id="2599600"/>
    <lineage>
        <taxon>Bacteria</taxon>
        <taxon>Pseudomonadati</taxon>
        <taxon>Pseudomonadota</taxon>
        <taxon>Alphaproteobacteria</taxon>
        <taxon>Hyphomicrobiales</taxon>
        <taxon>Phyllobacteriaceae</taxon>
        <taxon>Nitratireductor</taxon>
    </lineage>
</organism>
<reference evidence="6" key="1">
    <citation type="submission" date="2020-04" db="EMBL/GenBank/DDBJ databases">
        <title>Nitratireductor sp. nov. isolated from mangrove soil.</title>
        <authorList>
            <person name="Ye Y."/>
        </authorList>
    </citation>
    <scope>NUCLEOTIDE SEQUENCE</scope>
    <source>
        <strain evidence="6">SY7</strain>
    </source>
</reference>
<dbReference type="PROSITE" id="PS51318">
    <property type="entry name" value="TAT"/>
    <property type="match status" value="1"/>
</dbReference>
<keyword evidence="4" id="KW-0862">Zinc</keyword>
<evidence type="ECO:0000256" key="3">
    <source>
        <dbReference type="ARBA" id="ARBA00022801"/>
    </source>
</evidence>
<dbReference type="Pfam" id="PF00753">
    <property type="entry name" value="Lactamase_B"/>
    <property type="match status" value="1"/>
</dbReference>
<feature type="domain" description="Metallo-beta-lactamase" evidence="5">
    <location>
        <begin position="92"/>
        <end position="296"/>
    </location>
</feature>
<dbReference type="KEGG" id="niy:FQ775_02670"/>
<dbReference type="PANTHER" id="PTHR42978">
    <property type="entry name" value="QUORUM-QUENCHING LACTONASE YTNP-RELATED-RELATED"/>
    <property type="match status" value="1"/>
</dbReference>
<dbReference type="CDD" id="cd07720">
    <property type="entry name" value="OPHC2-like_MBL-fold"/>
    <property type="match status" value="1"/>
</dbReference>
<dbReference type="GO" id="GO:0046872">
    <property type="term" value="F:metal ion binding"/>
    <property type="evidence" value="ECO:0007669"/>
    <property type="project" value="UniProtKB-KW"/>
</dbReference>
<dbReference type="SMART" id="SM00849">
    <property type="entry name" value="Lactamase_B"/>
    <property type="match status" value="1"/>
</dbReference>
<evidence type="ECO:0000313" key="7">
    <source>
        <dbReference type="Proteomes" id="UP000321389"/>
    </source>
</evidence>
<evidence type="ECO:0000256" key="2">
    <source>
        <dbReference type="ARBA" id="ARBA00022723"/>
    </source>
</evidence>
<comment type="similarity">
    <text evidence="1">Belongs to the metallo-beta-lactamase superfamily.</text>
</comment>
<dbReference type="GO" id="GO:0016787">
    <property type="term" value="F:hydrolase activity"/>
    <property type="evidence" value="ECO:0007669"/>
    <property type="project" value="UniProtKB-KW"/>
</dbReference>
<evidence type="ECO:0000256" key="1">
    <source>
        <dbReference type="ARBA" id="ARBA00007749"/>
    </source>
</evidence>
<dbReference type="AlphaFoldDB" id="A0A5B8KUU3"/>
<name>A0A5B8KUU3_9HYPH</name>
<dbReference type="InterPro" id="IPR036866">
    <property type="entry name" value="RibonucZ/Hydroxyglut_hydro"/>
</dbReference>
<dbReference type="InterPro" id="IPR001279">
    <property type="entry name" value="Metallo-B-lactamas"/>
</dbReference>
<dbReference type="RefSeq" id="WP_146298014.1">
    <property type="nucleotide sequence ID" value="NZ_CP042301.2"/>
</dbReference>
<gene>
    <name evidence="6" type="ORF">FQ775_02670</name>
</gene>
<sequence>MTTLDARELIDFLSRRRFLAGSAALIATPLLPTSAFALLEKRHSFTQGDFEITVMSDGDLRLPMNVLAPDATPEQLSEIAKEMGWAEMAQPATNIPLIKAGDDLVLVDNGSGGKFQPDTTGQLAQNLANAGIDPASITKVVFTHAHPDHVWGTLGDGDALAFPNAAYFVGAAEWDFWMNPEIFNQLPEEMHGFAKGAQRDLAAVEGRVTMVRAGDEIVSGISVLETPGHTPGHISLEVAGGDGLIITGDVTPNEIVSIEHPDWKFGFDAIPDLAIQTRQALVDRAATDKIKLLGYHFSYPGVGMVEKDGAGHRFVAAM</sequence>
<protein>
    <submittedName>
        <fullName evidence="6">MBL fold metallo-hydrolase</fullName>
    </submittedName>
</protein>
<proteinExistence type="inferred from homology"/>
<evidence type="ECO:0000313" key="6">
    <source>
        <dbReference type="EMBL" id="QDY99362.1"/>
    </source>
</evidence>
<keyword evidence="2" id="KW-0479">Metal-binding</keyword>
<evidence type="ECO:0000259" key="5">
    <source>
        <dbReference type="SMART" id="SM00849"/>
    </source>
</evidence>
<dbReference type="InterPro" id="IPR051013">
    <property type="entry name" value="MBL_superfamily_lactonases"/>
</dbReference>
<dbReference type="EMBL" id="CP042301">
    <property type="protein sequence ID" value="QDY99362.1"/>
    <property type="molecule type" value="Genomic_DNA"/>
</dbReference>